<proteinExistence type="predicted"/>
<keyword evidence="2" id="KW-1185">Reference proteome</keyword>
<name>A0A4Z0PUN0_9BACT</name>
<organism evidence="1 2">
    <name type="scientific">Hymenobacter metallicola</name>
    <dbReference type="NCBI Taxonomy" id="2563114"/>
    <lineage>
        <taxon>Bacteria</taxon>
        <taxon>Pseudomonadati</taxon>
        <taxon>Bacteroidota</taxon>
        <taxon>Cytophagia</taxon>
        <taxon>Cytophagales</taxon>
        <taxon>Hymenobacteraceae</taxon>
        <taxon>Hymenobacter</taxon>
    </lineage>
</organism>
<protein>
    <recommendedName>
        <fullName evidence="3">DUF4304 domain-containing protein</fullName>
    </recommendedName>
</protein>
<dbReference type="RefSeq" id="WP_135399135.1">
    <property type="nucleotide sequence ID" value="NZ_SRMB01000008.1"/>
</dbReference>
<dbReference type="AlphaFoldDB" id="A0A4Z0PUN0"/>
<evidence type="ECO:0000313" key="2">
    <source>
        <dbReference type="Proteomes" id="UP000298471"/>
    </source>
</evidence>
<comment type="caution">
    <text evidence="1">The sequence shown here is derived from an EMBL/GenBank/DDBJ whole genome shotgun (WGS) entry which is preliminary data.</text>
</comment>
<dbReference type="OrthoDB" id="939776at2"/>
<reference evidence="1 2" key="1">
    <citation type="submission" date="2019-04" db="EMBL/GenBank/DDBJ databases">
        <authorList>
            <person name="Feng G."/>
            <person name="Zhang J."/>
            <person name="Zhu H."/>
        </authorList>
    </citation>
    <scope>NUCLEOTIDE SEQUENCE [LARGE SCALE GENOMIC DNA]</scope>
    <source>
        <strain evidence="1 2">9PBR-1</strain>
    </source>
</reference>
<dbReference type="EMBL" id="SRMB01000008">
    <property type="protein sequence ID" value="TGE20986.1"/>
    <property type="molecule type" value="Genomic_DNA"/>
</dbReference>
<accession>A0A4Z0PUN0</accession>
<evidence type="ECO:0000313" key="1">
    <source>
        <dbReference type="EMBL" id="TGE20986.1"/>
    </source>
</evidence>
<evidence type="ECO:0008006" key="3">
    <source>
        <dbReference type="Google" id="ProtNLM"/>
    </source>
</evidence>
<dbReference type="Proteomes" id="UP000298471">
    <property type="component" value="Unassembled WGS sequence"/>
</dbReference>
<gene>
    <name evidence="1" type="ORF">E5K02_24800</name>
</gene>
<sequence length="213" mass="24243">MKNALYQELESALAPLGFQLNKALGLLRKSPTGFQSVRVFVEDCGIDSPCFAITLHFSIRIHAVQALTQQYFPIHPRYAHQAPTHTASLGQVVGDPQFRVTIARQEEIDQVFDQVSQYVSTLGVPYLEHYQPVAMLDQLYNDSWQELAVQMKALPVRAIVSMVLAKLTSRPDWQAIAHRLSQEFDHFEASSRDVGKQPFQRLLDELFDYRIPS</sequence>